<keyword evidence="2" id="KW-1185">Reference proteome</keyword>
<organism evidence="1 2">
    <name type="scientific">Rhododendron molle</name>
    <name type="common">Chinese azalea</name>
    <name type="synonym">Azalea mollis</name>
    <dbReference type="NCBI Taxonomy" id="49168"/>
    <lineage>
        <taxon>Eukaryota</taxon>
        <taxon>Viridiplantae</taxon>
        <taxon>Streptophyta</taxon>
        <taxon>Embryophyta</taxon>
        <taxon>Tracheophyta</taxon>
        <taxon>Spermatophyta</taxon>
        <taxon>Magnoliopsida</taxon>
        <taxon>eudicotyledons</taxon>
        <taxon>Gunneridae</taxon>
        <taxon>Pentapetalae</taxon>
        <taxon>asterids</taxon>
        <taxon>Ericales</taxon>
        <taxon>Ericaceae</taxon>
        <taxon>Ericoideae</taxon>
        <taxon>Rhodoreae</taxon>
        <taxon>Rhododendron</taxon>
    </lineage>
</organism>
<proteinExistence type="predicted"/>
<evidence type="ECO:0000313" key="2">
    <source>
        <dbReference type="Proteomes" id="UP001062846"/>
    </source>
</evidence>
<dbReference type="EMBL" id="CM046393">
    <property type="protein sequence ID" value="KAI8550779.1"/>
    <property type="molecule type" value="Genomic_DNA"/>
</dbReference>
<dbReference type="Proteomes" id="UP001062846">
    <property type="component" value="Chromosome 6"/>
</dbReference>
<protein>
    <submittedName>
        <fullName evidence="1">Uncharacterized protein</fullName>
    </submittedName>
</protein>
<evidence type="ECO:0000313" key="1">
    <source>
        <dbReference type="EMBL" id="KAI8550779.1"/>
    </source>
</evidence>
<sequence length="149" mass="16829">MMENINQVIMVENKGKTFQVRVIEEQLIINTILRTDCTCHGCRVAEEKEILQSGERVQDANSALEVKKMNKVVLIDTNSVAHMAEVKHSQHVSVKLVEDPERDRVELREHANSSNELSMGSDEEVVSKIMEMEKEDDDRAALLPAKSNA</sequence>
<accession>A0ACC0NDA0</accession>
<comment type="caution">
    <text evidence="1">The sequence shown here is derived from an EMBL/GenBank/DDBJ whole genome shotgun (WGS) entry which is preliminary data.</text>
</comment>
<reference evidence="1" key="1">
    <citation type="submission" date="2022-02" db="EMBL/GenBank/DDBJ databases">
        <title>Plant Genome Project.</title>
        <authorList>
            <person name="Zhang R.-G."/>
        </authorList>
    </citation>
    <scope>NUCLEOTIDE SEQUENCE</scope>
    <source>
        <strain evidence="1">AT1</strain>
    </source>
</reference>
<name>A0ACC0NDA0_RHOML</name>
<gene>
    <name evidence="1" type="ORF">RHMOL_Rhmol06G0133500</name>
</gene>